<evidence type="ECO:0000259" key="1">
    <source>
        <dbReference type="Pfam" id="PF13456"/>
    </source>
</evidence>
<dbReference type="Proteomes" id="UP000886595">
    <property type="component" value="Unassembled WGS sequence"/>
</dbReference>
<name>A0A8X8BAL9_BRACI</name>
<dbReference type="Pfam" id="PF13456">
    <property type="entry name" value="RVT_3"/>
    <property type="match status" value="1"/>
</dbReference>
<dbReference type="InterPro" id="IPR002156">
    <property type="entry name" value="RNaseH_domain"/>
</dbReference>
<accession>A0A8X8BAL9</accession>
<dbReference type="CDD" id="cd06222">
    <property type="entry name" value="RNase_H_like"/>
    <property type="match status" value="1"/>
</dbReference>
<dbReference type="InterPro" id="IPR044730">
    <property type="entry name" value="RNase_H-like_dom_plant"/>
</dbReference>
<feature type="domain" description="Reverse transcriptase zinc-binding" evidence="2">
    <location>
        <begin position="26"/>
        <end position="90"/>
    </location>
</feature>
<evidence type="ECO:0008006" key="5">
    <source>
        <dbReference type="Google" id="ProtNLM"/>
    </source>
</evidence>
<dbReference type="GO" id="GO:0004523">
    <property type="term" value="F:RNA-DNA hybrid ribonuclease activity"/>
    <property type="evidence" value="ECO:0007669"/>
    <property type="project" value="InterPro"/>
</dbReference>
<proteinExistence type="predicted"/>
<dbReference type="Gene3D" id="3.30.420.10">
    <property type="entry name" value="Ribonuclease H-like superfamily/Ribonuclease H"/>
    <property type="match status" value="1"/>
</dbReference>
<dbReference type="PANTHER" id="PTHR34146:SF3">
    <property type="entry name" value="POLYNUCLEOTIDYL TRANSFERASE, RIBONUCLEASE H-LIKE SUPERFAMILY PROTEIN"/>
    <property type="match status" value="1"/>
</dbReference>
<evidence type="ECO:0000313" key="3">
    <source>
        <dbReference type="EMBL" id="KAG2327458.1"/>
    </source>
</evidence>
<sequence>MTRCVDWIMTFPPDLCSEPSISSLTQLVCEVKTVQKIKHFIWQALSNCVPVCNRLADRHSHPSRTCPRCGLEEETINHLLFECPLASQTWSLVQLPLCLGEFPSTSIYSNFDLILNCLHKRNGSGEDAEDWRQAQIIPEAMEENATINIPAIVDVPSRRPFFMFDASWKDDNAQYGGGLVIENEDGSTMFGSYASNRVLSPLHAEFCTLLWAMKSSLILGHDSMAFESDCLQLVKLIEEEEEWPITNQNLINSINFF</sequence>
<protein>
    <recommendedName>
        <fullName evidence="5">Reverse transcriptase zinc-binding domain-containing protein</fullName>
    </recommendedName>
</protein>
<organism evidence="3 4">
    <name type="scientific">Brassica carinata</name>
    <name type="common">Ethiopian mustard</name>
    <name type="synonym">Abyssinian cabbage</name>
    <dbReference type="NCBI Taxonomy" id="52824"/>
    <lineage>
        <taxon>Eukaryota</taxon>
        <taxon>Viridiplantae</taxon>
        <taxon>Streptophyta</taxon>
        <taxon>Embryophyta</taxon>
        <taxon>Tracheophyta</taxon>
        <taxon>Spermatophyta</taxon>
        <taxon>Magnoliopsida</taxon>
        <taxon>eudicotyledons</taxon>
        <taxon>Gunneridae</taxon>
        <taxon>Pentapetalae</taxon>
        <taxon>rosids</taxon>
        <taxon>malvids</taxon>
        <taxon>Brassicales</taxon>
        <taxon>Brassicaceae</taxon>
        <taxon>Brassiceae</taxon>
        <taxon>Brassica</taxon>
    </lineage>
</organism>
<dbReference type="Pfam" id="PF13966">
    <property type="entry name" value="zf-RVT"/>
    <property type="match status" value="1"/>
</dbReference>
<gene>
    <name evidence="3" type="ORF">Bca52824_010186</name>
</gene>
<dbReference type="AlphaFoldDB" id="A0A8X8BAL9"/>
<feature type="domain" description="RNase H type-1" evidence="1">
    <location>
        <begin position="164"/>
        <end position="254"/>
    </location>
</feature>
<evidence type="ECO:0000259" key="2">
    <source>
        <dbReference type="Pfam" id="PF13966"/>
    </source>
</evidence>
<dbReference type="EMBL" id="JAAMPC010000002">
    <property type="protein sequence ID" value="KAG2327458.1"/>
    <property type="molecule type" value="Genomic_DNA"/>
</dbReference>
<reference evidence="3 4" key="1">
    <citation type="submission" date="2020-02" db="EMBL/GenBank/DDBJ databases">
        <authorList>
            <person name="Ma Q."/>
            <person name="Huang Y."/>
            <person name="Song X."/>
            <person name="Pei D."/>
        </authorList>
    </citation>
    <scope>NUCLEOTIDE SEQUENCE [LARGE SCALE GENOMIC DNA]</scope>
    <source>
        <strain evidence="3">Sxm20200214</strain>
        <tissue evidence="3">Leaf</tissue>
    </source>
</reference>
<comment type="caution">
    <text evidence="3">The sequence shown here is derived from an EMBL/GenBank/DDBJ whole genome shotgun (WGS) entry which is preliminary data.</text>
</comment>
<dbReference type="OrthoDB" id="1113854at2759"/>
<keyword evidence="4" id="KW-1185">Reference proteome</keyword>
<dbReference type="InterPro" id="IPR026960">
    <property type="entry name" value="RVT-Znf"/>
</dbReference>
<dbReference type="InterPro" id="IPR036397">
    <property type="entry name" value="RNaseH_sf"/>
</dbReference>
<dbReference type="PANTHER" id="PTHR34146">
    <property type="entry name" value="POLYNUCLEOTIDYL TRANSFERASE, RIBONUCLEASE H-LIKE SUPERFAMILY PROTEIN-RELATED"/>
    <property type="match status" value="1"/>
</dbReference>
<dbReference type="GO" id="GO:0003676">
    <property type="term" value="F:nucleic acid binding"/>
    <property type="evidence" value="ECO:0007669"/>
    <property type="project" value="InterPro"/>
</dbReference>
<evidence type="ECO:0000313" key="4">
    <source>
        <dbReference type="Proteomes" id="UP000886595"/>
    </source>
</evidence>